<evidence type="ECO:0000256" key="3">
    <source>
        <dbReference type="ARBA" id="ARBA00022840"/>
    </source>
</evidence>
<comment type="caution">
    <text evidence="5">The sequence shown here is derived from an EMBL/GenBank/DDBJ whole genome shotgun (WGS) entry which is preliminary data.</text>
</comment>
<proteinExistence type="predicted"/>
<name>A0A9X5FB89_9MICO</name>
<dbReference type="GO" id="GO:0016887">
    <property type="term" value="F:ATP hydrolysis activity"/>
    <property type="evidence" value="ECO:0007669"/>
    <property type="project" value="InterPro"/>
</dbReference>
<evidence type="ECO:0000256" key="2">
    <source>
        <dbReference type="ARBA" id="ARBA00022741"/>
    </source>
</evidence>
<dbReference type="PANTHER" id="PTHR42794">
    <property type="entry name" value="HEMIN IMPORT ATP-BINDING PROTEIN HMUV"/>
    <property type="match status" value="1"/>
</dbReference>
<gene>
    <name evidence="5" type="ORF">HF995_00885</name>
</gene>
<evidence type="ECO:0000313" key="5">
    <source>
        <dbReference type="EMBL" id="NKX91842.1"/>
    </source>
</evidence>
<dbReference type="Gene3D" id="3.40.50.300">
    <property type="entry name" value="P-loop containing nucleotide triphosphate hydrolases"/>
    <property type="match status" value="1"/>
</dbReference>
<dbReference type="Proteomes" id="UP000774283">
    <property type="component" value="Unassembled WGS sequence"/>
</dbReference>
<dbReference type="AlphaFoldDB" id="A0A9X5FB89"/>
<dbReference type="FunFam" id="3.40.50.300:FF:000134">
    <property type="entry name" value="Iron-enterobactin ABC transporter ATP-binding protein"/>
    <property type="match status" value="1"/>
</dbReference>
<keyword evidence="3 5" id="KW-0067">ATP-binding</keyword>
<evidence type="ECO:0000256" key="1">
    <source>
        <dbReference type="ARBA" id="ARBA00022448"/>
    </source>
</evidence>
<dbReference type="Pfam" id="PF00005">
    <property type="entry name" value="ABC_tran"/>
    <property type="match status" value="1"/>
</dbReference>
<sequence>MSAEVGAGLRVTGATWSVTDRRIVDEIAFTTPIGTVTGILGPNGSGKSTLLRALAGALRLDDGAASFGGDDLLRMRRRERARRVALVEQDSAPDRSITVHEAVLLGRIPHRSLLAGDSAADDAAAATALTRVGMADLAERDLATLSGGERQRVHVARALAQEPELMLLDEPTNHLDVSAQIRVLDLLRSLTGEGVTVVTALHDLNLAASYCDRVVLLAGGRVVAVGTPSEVLTPELVKHVYDVRCEVLTHPTTGRPLLAFSS</sequence>
<dbReference type="InterPro" id="IPR003439">
    <property type="entry name" value="ABC_transporter-like_ATP-bd"/>
</dbReference>
<keyword evidence="6" id="KW-1185">Reference proteome</keyword>
<evidence type="ECO:0000313" key="6">
    <source>
        <dbReference type="Proteomes" id="UP000774283"/>
    </source>
</evidence>
<accession>A0A9X5FB89</accession>
<reference evidence="5 6" key="1">
    <citation type="submission" date="2020-04" db="EMBL/GenBank/DDBJ databases">
        <title>MicrobeNet Type strains.</title>
        <authorList>
            <person name="Nicholson A.C."/>
        </authorList>
    </citation>
    <scope>NUCLEOTIDE SEQUENCE [LARGE SCALE GENOMIC DNA]</scope>
    <source>
        <strain evidence="5 6">ATCC BAA-789</strain>
    </source>
</reference>
<keyword evidence="1" id="KW-0813">Transport</keyword>
<evidence type="ECO:0000259" key="4">
    <source>
        <dbReference type="PROSITE" id="PS50893"/>
    </source>
</evidence>
<keyword evidence="2" id="KW-0547">Nucleotide-binding</keyword>
<dbReference type="PROSITE" id="PS50893">
    <property type="entry name" value="ABC_TRANSPORTER_2"/>
    <property type="match status" value="1"/>
</dbReference>
<dbReference type="SMART" id="SM00382">
    <property type="entry name" value="AAA"/>
    <property type="match status" value="1"/>
</dbReference>
<dbReference type="SUPFAM" id="SSF52540">
    <property type="entry name" value="P-loop containing nucleoside triphosphate hydrolases"/>
    <property type="match status" value="1"/>
</dbReference>
<protein>
    <submittedName>
        <fullName evidence="5">ATP-binding cassette domain-containing protein</fullName>
    </submittedName>
</protein>
<organism evidence="5 6">
    <name type="scientific">Sanguibacter hominis ATCC BAA-789</name>
    <dbReference type="NCBI Taxonomy" id="1312740"/>
    <lineage>
        <taxon>Bacteria</taxon>
        <taxon>Bacillati</taxon>
        <taxon>Actinomycetota</taxon>
        <taxon>Actinomycetes</taxon>
        <taxon>Micrococcales</taxon>
        <taxon>Sanguibacteraceae</taxon>
        <taxon>Sanguibacter</taxon>
    </lineage>
</organism>
<feature type="domain" description="ABC transporter" evidence="4">
    <location>
        <begin position="9"/>
        <end position="244"/>
    </location>
</feature>
<dbReference type="GO" id="GO:0005524">
    <property type="term" value="F:ATP binding"/>
    <property type="evidence" value="ECO:0007669"/>
    <property type="project" value="UniProtKB-KW"/>
</dbReference>
<dbReference type="PANTHER" id="PTHR42794:SF2">
    <property type="entry name" value="ABC TRANSPORTER ATP-BINDING PROTEIN"/>
    <property type="match status" value="1"/>
</dbReference>
<dbReference type="InterPro" id="IPR003593">
    <property type="entry name" value="AAA+_ATPase"/>
</dbReference>
<dbReference type="CDD" id="cd03214">
    <property type="entry name" value="ABC_Iron-Siderophores_B12_Hemin"/>
    <property type="match status" value="1"/>
</dbReference>
<dbReference type="RefSeq" id="WP_168445959.1">
    <property type="nucleotide sequence ID" value="NZ_JAAXOW010000001.1"/>
</dbReference>
<dbReference type="EMBL" id="JAAXOW010000001">
    <property type="protein sequence ID" value="NKX91842.1"/>
    <property type="molecule type" value="Genomic_DNA"/>
</dbReference>
<dbReference type="InterPro" id="IPR027417">
    <property type="entry name" value="P-loop_NTPase"/>
</dbReference>